<organism evidence="8 9">
    <name type="scientific">Prototheca wickerhamii</name>
    <dbReference type="NCBI Taxonomy" id="3111"/>
    <lineage>
        <taxon>Eukaryota</taxon>
        <taxon>Viridiplantae</taxon>
        <taxon>Chlorophyta</taxon>
        <taxon>core chlorophytes</taxon>
        <taxon>Trebouxiophyceae</taxon>
        <taxon>Chlorellales</taxon>
        <taxon>Chlorellaceae</taxon>
        <taxon>Prototheca</taxon>
    </lineage>
</organism>
<dbReference type="PANTHER" id="PTHR11604">
    <property type="entry name" value="PROFILIN"/>
    <property type="match status" value="1"/>
</dbReference>
<accession>A0AAD9INL5</accession>
<dbReference type="CDD" id="cd00148">
    <property type="entry name" value="PROF"/>
    <property type="match status" value="1"/>
</dbReference>
<comment type="subcellular location">
    <subcellularLocation>
        <location evidence="1">Cytoplasm</location>
        <location evidence="1">Cytoskeleton</location>
    </subcellularLocation>
</comment>
<dbReference type="InterPro" id="IPR036140">
    <property type="entry name" value="PFN_sf"/>
</dbReference>
<evidence type="ECO:0000313" key="9">
    <source>
        <dbReference type="Proteomes" id="UP001255856"/>
    </source>
</evidence>
<evidence type="ECO:0000256" key="1">
    <source>
        <dbReference type="ARBA" id="ARBA00004245"/>
    </source>
</evidence>
<comment type="subunit">
    <text evidence="6">Occurs in many kinds of cells as a complex with monomeric actin in a 1:1 ratio.</text>
</comment>
<keyword evidence="9" id="KW-1185">Reference proteome</keyword>
<dbReference type="Pfam" id="PF00235">
    <property type="entry name" value="Profilin"/>
    <property type="match status" value="1"/>
</dbReference>
<keyword evidence="5 6" id="KW-0206">Cytoskeleton</keyword>
<comment type="similarity">
    <text evidence="2 7">Belongs to the profilin family.</text>
</comment>
<protein>
    <recommendedName>
        <fullName evidence="7">Profilin</fullName>
    </recommendedName>
</protein>
<gene>
    <name evidence="8" type="primary">PRO2</name>
    <name evidence="8" type="ORF">QBZ16_003023</name>
</gene>
<evidence type="ECO:0000256" key="7">
    <source>
        <dbReference type="RuleBase" id="RU003909"/>
    </source>
</evidence>
<dbReference type="Gene3D" id="3.30.450.30">
    <property type="entry name" value="Dynein light chain 2a, cytoplasmic"/>
    <property type="match status" value="1"/>
</dbReference>
<dbReference type="GO" id="GO:0005938">
    <property type="term" value="C:cell cortex"/>
    <property type="evidence" value="ECO:0007669"/>
    <property type="project" value="TreeGrafter"/>
</dbReference>
<evidence type="ECO:0000256" key="4">
    <source>
        <dbReference type="ARBA" id="ARBA00023203"/>
    </source>
</evidence>
<evidence type="ECO:0000256" key="2">
    <source>
        <dbReference type="ARBA" id="ARBA00010058"/>
    </source>
</evidence>
<dbReference type="EMBL" id="JASFZW010000003">
    <property type="protein sequence ID" value="KAK2079332.1"/>
    <property type="molecule type" value="Genomic_DNA"/>
</dbReference>
<keyword evidence="4 7" id="KW-0009">Actin-binding</keyword>
<dbReference type="PRINTS" id="PR01640">
    <property type="entry name" value="PROFILINPLNT"/>
</dbReference>
<evidence type="ECO:0000313" key="8">
    <source>
        <dbReference type="EMBL" id="KAK2079332.1"/>
    </source>
</evidence>
<evidence type="ECO:0000256" key="3">
    <source>
        <dbReference type="ARBA" id="ARBA00022490"/>
    </source>
</evidence>
<comment type="function">
    <text evidence="6">Binds to actin and affects the structure of the cytoskeleton. At high concentrations, profilin prevents the polymerization of actin, whereas it enhances it at low concentrations.</text>
</comment>
<dbReference type="InterPro" id="IPR048278">
    <property type="entry name" value="PFN"/>
</dbReference>
<name>A0AAD9INL5_PROWI</name>
<sequence length="132" mass="13654">MSWQAYIDDHLLATLPGGGQLTHAAILGQDGGLWASSPDFPEVSEDEVTAIMKGFDDAAALAATGLRIGGEKYMVVAGEPGEAIRGKKGPGGVTIKKTATALVFGIYDEGVTGSECNVVVENLGDYLKDQGI</sequence>
<dbReference type="SMART" id="SM00392">
    <property type="entry name" value="PROF"/>
    <property type="match status" value="1"/>
</dbReference>
<reference evidence="8" key="1">
    <citation type="submission" date="2021-01" db="EMBL/GenBank/DDBJ databases">
        <authorList>
            <person name="Eckstrom K.M.E."/>
        </authorList>
    </citation>
    <scope>NUCLEOTIDE SEQUENCE</scope>
    <source>
        <strain evidence="8">UVCC 0001</strain>
    </source>
</reference>
<dbReference type="AlphaFoldDB" id="A0AAD9INL5"/>
<keyword evidence="3" id="KW-0963">Cytoplasm</keyword>
<dbReference type="InterPro" id="IPR027310">
    <property type="entry name" value="Profilin_CS"/>
</dbReference>
<dbReference type="SUPFAM" id="SSF55770">
    <property type="entry name" value="Profilin (actin-binding protein)"/>
    <property type="match status" value="1"/>
</dbReference>
<dbReference type="InterPro" id="IPR005455">
    <property type="entry name" value="PFN_euk"/>
</dbReference>
<dbReference type="GO" id="GO:0003785">
    <property type="term" value="F:actin monomer binding"/>
    <property type="evidence" value="ECO:0007669"/>
    <property type="project" value="TreeGrafter"/>
</dbReference>
<comment type="caution">
    <text evidence="8">The sequence shown here is derived from an EMBL/GenBank/DDBJ whole genome shotgun (WGS) entry which is preliminary data.</text>
</comment>
<dbReference type="GO" id="GO:0005856">
    <property type="term" value="C:cytoskeleton"/>
    <property type="evidence" value="ECO:0007669"/>
    <property type="project" value="UniProtKB-SubCell"/>
</dbReference>
<evidence type="ECO:0000256" key="6">
    <source>
        <dbReference type="RuleBase" id="RU003908"/>
    </source>
</evidence>
<dbReference type="FunFam" id="3.30.450.30:FF:000001">
    <property type="entry name" value="Profilin"/>
    <property type="match status" value="1"/>
</dbReference>
<proteinExistence type="inferred from homology"/>
<dbReference type="PROSITE" id="PS00414">
    <property type="entry name" value="PROFILIN"/>
    <property type="match status" value="1"/>
</dbReference>
<dbReference type="PANTHER" id="PTHR11604:SF0">
    <property type="entry name" value="PROFILIN"/>
    <property type="match status" value="1"/>
</dbReference>
<evidence type="ECO:0000256" key="5">
    <source>
        <dbReference type="ARBA" id="ARBA00023212"/>
    </source>
</evidence>
<dbReference type="Proteomes" id="UP001255856">
    <property type="component" value="Unassembled WGS sequence"/>
</dbReference>
<dbReference type="PRINTS" id="PR00392">
    <property type="entry name" value="PROFILIN"/>
</dbReference>